<evidence type="ECO:0000313" key="2">
    <source>
        <dbReference type="EMBL" id="ACL69158.1"/>
    </source>
</evidence>
<dbReference type="Proteomes" id="UP000000719">
    <property type="component" value="Chromosome"/>
</dbReference>
<reference evidence="2 3" key="1">
    <citation type="journal article" date="2009" name="PLoS ONE">
        <title>Genome analysis of the anaerobic thermohalophilic bacterium Halothermothrix orenii.</title>
        <authorList>
            <person name="Mavromatis K."/>
            <person name="Ivanova N."/>
            <person name="Anderson I."/>
            <person name="Lykidis A."/>
            <person name="Hooper S.D."/>
            <person name="Sun H."/>
            <person name="Kunin V."/>
            <person name="Lapidus A."/>
            <person name="Hugenholtz P."/>
            <person name="Patel B."/>
            <person name="Kyrpides N.C."/>
        </authorList>
    </citation>
    <scope>NUCLEOTIDE SEQUENCE [LARGE SCALE GENOMIC DNA]</scope>
    <source>
        <strain evidence="3">H 168 / OCM 544 / DSM 9562</strain>
    </source>
</reference>
<dbReference type="GO" id="GO:0010181">
    <property type="term" value="F:FMN binding"/>
    <property type="evidence" value="ECO:0007669"/>
    <property type="project" value="TreeGrafter"/>
</dbReference>
<dbReference type="EMBL" id="CP001098">
    <property type="protein sequence ID" value="ACL69158.1"/>
    <property type="molecule type" value="Genomic_DNA"/>
</dbReference>
<sequence length="159" mass="18190">MKKLILYASKHGTTEKASALLAEKLTGEVERVNVQKKFPDLRGYDYIIIGGSIHAGQIQKEIKKLCEDNLNILLDKKIGLFLCCGLEDRVDDQMKTGFGSKLYEHARVRGYFGYEFNFDKMNFLERLVVKVLAKVKESKSSIYEENIEDFANKINESLT</sequence>
<dbReference type="GO" id="GO:0070819">
    <property type="term" value="F:menaquinone-dependent protoporphyrinogen oxidase activity"/>
    <property type="evidence" value="ECO:0007669"/>
    <property type="project" value="TreeGrafter"/>
</dbReference>
<dbReference type="OrthoDB" id="2146857at2"/>
<dbReference type="Pfam" id="PF12724">
    <property type="entry name" value="Flavodoxin_5"/>
    <property type="match status" value="1"/>
</dbReference>
<dbReference type="AlphaFoldDB" id="B8D1T1"/>
<dbReference type="eggNOG" id="COG4635">
    <property type="taxonomic scope" value="Bacteria"/>
</dbReference>
<dbReference type="SUPFAM" id="SSF52218">
    <property type="entry name" value="Flavoproteins"/>
    <property type="match status" value="1"/>
</dbReference>
<dbReference type="InterPro" id="IPR026816">
    <property type="entry name" value="Flavodoxin_dom"/>
</dbReference>
<dbReference type="GO" id="GO:0006783">
    <property type="term" value="P:heme biosynthetic process"/>
    <property type="evidence" value="ECO:0007669"/>
    <property type="project" value="TreeGrafter"/>
</dbReference>
<evidence type="ECO:0000313" key="3">
    <source>
        <dbReference type="Proteomes" id="UP000000719"/>
    </source>
</evidence>
<dbReference type="HOGENOM" id="CLU_094839_2_0_9"/>
<dbReference type="Gene3D" id="3.40.50.360">
    <property type="match status" value="1"/>
</dbReference>
<evidence type="ECO:0000259" key="1">
    <source>
        <dbReference type="Pfam" id="PF12724"/>
    </source>
</evidence>
<dbReference type="KEGG" id="hor:Hore_03990"/>
<dbReference type="PANTHER" id="PTHR38030">
    <property type="entry name" value="PROTOPORPHYRINOGEN IX DEHYDROGENASE [MENAQUINONE]"/>
    <property type="match status" value="1"/>
</dbReference>
<keyword evidence="3" id="KW-1185">Reference proteome</keyword>
<proteinExistence type="predicted"/>
<dbReference type="InterPro" id="IPR029039">
    <property type="entry name" value="Flavoprotein-like_sf"/>
</dbReference>
<accession>B8D1T1</accession>
<organism evidence="2 3">
    <name type="scientific">Halothermothrix orenii (strain H 168 / OCM 544 / DSM 9562)</name>
    <dbReference type="NCBI Taxonomy" id="373903"/>
    <lineage>
        <taxon>Bacteria</taxon>
        <taxon>Bacillati</taxon>
        <taxon>Bacillota</taxon>
        <taxon>Clostridia</taxon>
        <taxon>Halanaerobiales</taxon>
        <taxon>Halothermotrichaceae</taxon>
        <taxon>Halothermothrix</taxon>
    </lineage>
</organism>
<protein>
    <submittedName>
        <fullName evidence="2">Flavodoxin</fullName>
    </submittedName>
</protein>
<dbReference type="InterPro" id="IPR052200">
    <property type="entry name" value="Protoporphyrinogen_IX_DH"/>
</dbReference>
<feature type="domain" description="Flavodoxin" evidence="1">
    <location>
        <begin position="4"/>
        <end position="140"/>
    </location>
</feature>
<gene>
    <name evidence="2" type="ordered locus">Hore_03990</name>
</gene>
<name>B8D1T1_HALOH</name>
<dbReference type="RefSeq" id="WP_012635346.1">
    <property type="nucleotide sequence ID" value="NC_011899.1"/>
</dbReference>
<dbReference type="PANTHER" id="PTHR38030:SF2">
    <property type="entry name" value="PROTOPORPHYRINOGEN IX DEHYDROGENASE [QUINONE]"/>
    <property type="match status" value="1"/>
</dbReference>
<dbReference type="STRING" id="373903.Hore_03990"/>